<dbReference type="SUPFAM" id="SSF53383">
    <property type="entry name" value="PLP-dependent transferases"/>
    <property type="match status" value="1"/>
</dbReference>
<evidence type="ECO:0000313" key="2">
    <source>
        <dbReference type="Proteomes" id="UP000460435"/>
    </source>
</evidence>
<dbReference type="EMBL" id="WLZY01000001">
    <property type="protein sequence ID" value="NDL55477.1"/>
    <property type="molecule type" value="Genomic_DNA"/>
</dbReference>
<dbReference type="Proteomes" id="UP000460435">
    <property type="component" value="Unassembled WGS sequence"/>
</dbReference>
<evidence type="ECO:0000313" key="1">
    <source>
        <dbReference type="EMBL" id="NDL55477.1"/>
    </source>
</evidence>
<comment type="caution">
    <text evidence="1">The sequence shown here is derived from an EMBL/GenBank/DDBJ whole genome shotgun (WGS) entry which is preliminary data.</text>
</comment>
<keyword evidence="2" id="KW-1185">Reference proteome</keyword>
<dbReference type="InterPro" id="IPR015421">
    <property type="entry name" value="PyrdxlP-dep_Trfase_major"/>
</dbReference>
<dbReference type="AlphaFoldDB" id="A0A7K3LXA8"/>
<dbReference type="RefSeq" id="WP_162448194.1">
    <property type="nucleotide sequence ID" value="NZ_WLZY01000001.1"/>
</dbReference>
<name>A0A7K3LXA8_9ACTN</name>
<sequence>MTDASLSPAVLESSGRTPPVPWPVIEACGLPEIGPRLSGLSVRIDPMLERSFVLADATVILRPDNAATVTGAALVLREAIELTATGNVHTGWAERILAHATAVCFGATGLTARGEPAALAAFSPVSERATEILGLADNLDAPGTARAIAAHIAQFLHERDKSSEPCPDNEITRAARALPLAAPTDVLLASGGDSRQTIDWRSGLNSYGIPPSPTPWTCLLGSCTASSPTPRAFEAATTLRQQLIEAALADRLGPVADAHAAVMRHTLLAALGVTADVEVVFTPSGTDAELVALLIALGTGEPVHSIVVGQHEIGSGGLQAAAGRHFCDRLPSGRAGHAGEPIAGLDENQVVTSVVDLRDEHGAMLAPDALEAAIEQAMASHAGQHRTLVHVVEGSKTGIRLPRADTVRRWRQRYGDRLDVVVDAAQMRVDQHTAVEHLSDGNIVIVTGSKFFGGPPFSGAVIIPAELVSRLARGRRLPAGLAEYLTRADVPTALTDLHATARSGLNVGLLLRWEAALAEMRSFHNVSPEIRDEVLRLLASGLRAILERTPWVTLVESPYTQIPAPDRRGLDDLPTIFTFLVVKPDGGPLTMDEARVAHRLLAQDLHDRVPADDSVLGRTFQLGQPVRIYRHDDEWIGGLRIAIGAPTVSEVVFDHTRGRVWTERIERILADSTDALHKLGLIVRHLDLDPGVYCGCGSCR</sequence>
<dbReference type="Gene3D" id="3.40.640.10">
    <property type="entry name" value="Type I PLP-dependent aspartate aminotransferase-like (Major domain)"/>
    <property type="match status" value="1"/>
</dbReference>
<reference evidence="1 2" key="1">
    <citation type="submission" date="2019-11" db="EMBL/GenBank/DDBJ databases">
        <authorList>
            <person name="Li X.-J."/>
            <person name="Feng X.-M."/>
        </authorList>
    </citation>
    <scope>NUCLEOTIDE SEQUENCE [LARGE SCALE GENOMIC DNA]</scope>
    <source>
        <strain evidence="1 2">XMNu-373</strain>
    </source>
</reference>
<accession>A0A7K3LXA8</accession>
<proteinExistence type="predicted"/>
<protein>
    <submittedName>
        <fullName evidence="1">Uncharacterized protein</fullName>
    </submittedName>
</protein>
<organism evidence="1 2">
    <name type="scientific">Phytoactinopolyspora mesophila</name>
    <dbReference type="NCBI Taxonomy" id="2650750"/>
    <lineage>
        <taxon>Bacteria</taxon>
        <taxon>Bacillati</taxon>
        <taxon>Actinomycetota</taxon>
        <taxon>Actinomycetes</taxon>
        <taxon>Jiangellales</taxon>
        <taxon>Jiangellaceae</taxon>
        <taxon>Phytoactinopolyspora</taxon>
    </lineage>
</organism>
<gene>
    <name evidence="1" type="ORF">F7O44_00160</name>
</gene>
<dbReference type="InterPro" id="IPR015424">
    <property type="entry name" value="PyrdxlP-dep_Trfase"/>
</dbReference>